<feature type="binding site" evidence="10">
    <location>
        <begin position="115"/>
        <end position="122"/>
    </location>
    <ligand>
        <name>ATP</name>
        <dbReference type="ChEBI" id="CHEBI:30616"/>
    </ligand>
</feature>
<keyword evidence="5 10" id="KW-0067">ATP-binding</keyword>
<feature type="compositionally biased region" description="Low complexity" evidence="12">
    <location>
        <begin position="637"/>
        <end position="661"/>
    </location>
</feature>
<keyword evidence="8" id="KW-0206">Cytoskeleton</keyword>
<keyword evidence="14" id="KW-0808">Transferase</keyword>
<keyword evidence="4 10" id="KW-0547">Nucleotide-binding</keyword>
<feature type="compositionally biased region" description="Basic and acidic residues" evidence="12">
    <location>
        <begin position="436"/>
        <end position="447"/>
    </location>
</feature>
<keyword evidence="14" id="KW-0489">Methyltransferase</keyword>
<name>A0A833WVC7_PHYIN</name>
<proteinExistence type="inferred from homology"/>
<feature type="domain" description="Kinesin motor" evidence="13">
    <location>
        <begin position="16"/>
        <end position="378"/>
    </location>
</feature>
<feature type="coiled-coil region" evidence="11">
    <location>
        <begin position="555"/>
        <end position="610"/>
    </location>
</feature>
<dbReference type="Pfam" id="PF08241">
    <property type="entry name" value="Methyltransf_11"/>
    <property type="match status" value="1"/>
</dbReference>
<evidence type="ECO:0000256" key="2">
    <source>
        <dbReference type="ARBA" id="ARBA00022490"/>
    </source>
</evidence>
<dbReference type="InterPro" id="IPR027640">
    <property type="entry name" value="Kinesin-like_fam"/>
</dbReference>
<accession>A0A833WVC7</accession>
<dbReference type="GO" id="GO:0005874">
    <property type="term" value="C:microtubule"/>
    <property type="evidence" value="ECO:0007669"/>
    <property type="project" value="UniProtKB-KW"/>
</dbReference>
<dbReference type="GO" id="GO:0003777">
    <property type="term" value="F:microtubule motor activity"/>
    <property type="evidence" value="ECO:0007669"/>
    <property type="project" value="InterPro"/>
</dbReference>
<dbReference type="InterPro" id="IPR029063">
    <property type="entry name" value="SAM-dependent_MTases_sf"/>
</dbReference>
<dbReference type="Gene3D" id="3.40.850.10">
    <property type="entry name" value="Kinesin motor domain"/>
    <property type="match status" value="1"/>
</dbReference>
<dbReference type="Pfam" id="PF00225">
    <property type="entry name" value="Kinesin"/>
    <property type="match status" value="1"/>
</dbReference>
<dbReference type="PRINTS" id="PR00380">
    <property type="entry name" value="KINESINHEAVY"/>
</dbReference>
<comment type="similarity">
    <text evidence="9">Belongs to the TRAFAC class myosin-kinesin ATPase superfamily. Kinesin family. KIN-5/BimC subfamily.</text>
</comment>
<feature type="region of interest" description="Disordered" evidence="12">
    <location>
        <begin position="1172"/>
        <end position="1195"/>
    </location>
</feature>
<evidence type="ECO:0000256" key="11">
    <source>
        <dbReference type="SAM" id="Coils"/>
    </source>
</evidence>
<dbReference type="GO" id="GO:0005524">
    <property type="term" value="F:ATP binding"/>
    <property type="evidence" value="ECO:0007669"/>
    <property type="project" value="UniProtKB-UniRule"/>
</dbReference>
<evidence type="ECO:0000256" key="9">
    <source>
        <dbReference type="ARBA" id="ARBA00034704"/>
    </source>
</evidence>
<protein>
    <submittedName>
        <fullName evidence="14">Methyltransferase domain</fullName>
    </submittedName>
</protein>
<gene>
    <name evidence="14" type="ORF">GN244_ATG08929</name>
</gene>
<evidence type="ECO:0000259" key="13">
    <source>
        <dbReference type="PROSITE" id="PS50067"/>
    </source>
</evidence>
<feature type="region of interest" description="Disordered" evidence="12">
    <location>
        <begin position="612"/>
        <end position="725"/>
    </location>
</feature>
<evidence type="ECO:0000256" key="8">
    <source>
        <dbReference type="ARBA" id="ARBA00023212"/>
    </source>
</evidence>
<evidence type="ECO:0000256" key="6">
    <source>
        <dbReference type="ARBA" id="ARBA00023054"/>
    </source>
</evidence>
<dbReference type="InterPro" id="IPR001752">
    <property type="entry name" value="Kinesin_motor_dom"/>
</dbReference>
<feature type="compositionally biased region" description="Basic and acidic residues" evidence="12">
    <location>
        <begin position="620"/>
        <end position="636"/>
    </location>
</feature>
<dbReference type="InterPro" id="IPR019821">
    <property type="entry name" value="Kinesin_motor_CS"/>
</dbReference>
<dbReference type="InterPro" id="IPR013216">
    <property type="entry name" value="Methyltransf_11"/>
</dbReference>
<dbReference type="GO" id="GO:0008757">
    <property type="term" value="F:S-adenosylmethionine-dependent methyltransferase activity"/>
    <property type="evidence" value="ECO:0007669"/>
    <property type="project" value="InterPro"/>
</dbReference>
<dbReference type="GO" id="GO:0007018">
    <property type="term" value="P:microtubule-based movement"/>
    <property type="evidence" value="ECO:0007669"/>
    <property type="project" value="InterPro"/>
</dbReference>
<feature type="coiled-coil region" evidence="11">
    <location>
        <begin position="878"/>
        <end position="982"/>
    </location>
</feature>
<evidence type="ECO:0000256" key="7">
    <source>
        <dbReference type="ARBA" id="ARBA00023175"/>
    </source>
</evidence>
<dbReference type="GO" id="GO:0005875">
    <property type="term" value="C:microtubule associated complex"/>
    <property type="evidence" value="ECO:0007669"/>
    <property type="project" value="TreeGrafter"/>
</dbReference>
<dbReference type="CDD" id="cd02440">
    <property type="entry name" value="AdoMet_MTases"/>
    <property type="match status" value="1"/>
</dbReference>
<keyword evidence="3" id="KW-0493">Microtubule</keyword>
<evidence type="ECO:0000313" key="14">
    <source>
        <dbReference type="EMBL" id="KAF4038946.1"/>
    </source>
</evidence>
<evidence type="ECO:0000313" key="15">
    <source>
        <dbReference type="Proteomes" id="UP000602510"/>
    </source>
</evidence>
<reference evidence="14" key="1">
    <citation type="submission" date="2020-04" db="EMBL/GenBank/DDBJ databases">
        <title>Hybrid Assembly of Korean Phytophthora infestans isolates.</title>
        <authorList>
            <person name="Prokchorchik M."/>
            <person name="Lee Y."/>
            <person name="Seo J."/>
            <person name="Cho J.-H."/>
            <person name="Park Y.-E."/>
            <person name="Jang D.-C."/>
            <person name="Im J.-S."/>
            <person name="Choi J.-G."/>
            <person name="Park H.-J."/>
            <person name="Lee G.-B."/>
            <person name="Lee Y.-G."/>
            <person name="Hong S.-Y."/>
            <person name="Cho K."/>
            <person name="Sohn K.H."/>
        </authorList>
    </citation>
    <scope>NUCLEOTIDE SEQUENCE</scope>
    <source>
        <strain evidence="14">KR_1_A1</strain>
    </source>
</reference>
<dbReference type="GO" id="GO:0007052">
    <property type="term" value="P:mitotic spindle organization"/>
    <property type="evidence" value="ECO:0007669"/>
    <property type="project" value="TreeGrafter"/>
</dbReference>
<comment type="subcellular location">
    <subcellularLocation>
        <location evidence="1">Cytoplasm</location>
        <location evidence="1">Cytoskeleton</location>
    </subcellularLocation>
</comment>
<evidence type="ECO:0000256" key="5">
    <source>
        <dbReference type="ARBA" id="ARBA00022840"/>
    </source>
</evidence>
<evidence type="ECO:0000256" key="10">
    <source>
        <dbReference type="PROSITE-ProRule" id="PRU00283"/>
    </source>
</evidence>
<keyword evidence="2" id="KW-0963">Cytoplasm</keyword>
<dbReference type="GO" id="GO:0008017">
    <property type="term" value="F:microtubule binding"/>
    <property type="evidence" value="ECO:0007669"/>
    <property type="project" value="InterPro"/>
</dbReference>
<dbReference type="InterPro" id="IPR036961">
    <property type="entry name" value="Kinesin_motor_dom_sf"/>
</dbReference>
<sequence length="1509" mass="168222">MTTDRSRPERVEEQDSVKVCVRIRPLGSKEKHEQTKSCIRIAASFDGLSSNITSASSRDGSTRGPQQLIVGKDRAFTFDNVLGVTSSQMETYRLCVAPLVQGFLDGYNATVLAYGQTGTGKTHTMAGTGFDGRGREKNGELQGIIPRVIKAVFKKLQHEEKGDNQRRSDHTLRVEYVEIYNEELRDLLHPETTSKQLAIREDGEGNIVIAGVKSEPADSMEAVFRHLVVGGASRVTGSTLMNEHSSRSHAIFSLLLEQRDLTSGTRRFSKFHLVDLAGSERAKRTGAVAGRFKESVSINQGLLALGNVISALGDDKRRIGTAGGTVHVPYRDSKLTRLLQDSLGGNARTLMIACVSPASVNFEETLNTLKYANRAKNIKNKPIVNDRVASEEERQRNDLEMTRMREEIANLQTQLQQHKTVTPPSRTPSRPPSSIGKKEKPADSERDLAVVSRELAQATKCASLYGDAVESIRTYSMEAATLLVAMEREIISLGRPVQQRLNEIVKLLNASIQTANCSVLSAKKLMPSPSRRQVKDDPASQDGDSSQQEEDTTIVQQLRHELKEAKTNLARDEQIFEMKNVDIQKLQALLVEAKGKNEKLIQRVQELERGGQLWSNSEAPRSRERESKEQGGETSDRTTTSSPRGRSSRSSSRSKILTASRGLFTRRGGTAAAYDGDEDKVVMDDEDDESRMPSAPRKSRNGVIGFSRGSSRSDSTRGSLTSGTRLKTSEAIEKLETTIAALQEKLEELQKTNEELLDAREESTRRWSLERQNYERQLREAEHSIEALKRDNQILEDSVLDDTCSEAKETNTCQSPSAKATMIEDRPDTTASSKSGRPPIASRPVDKEAMVVAFEGSVKQLIEYHATRREVVYLLKGKKEAEQSRSEAARRVNALEMQKMRQSLGVRESISDLSKSLYVLDEKMQAASKSLEELERLKKLRVRAEQKLKGLRRQEEKAEFLDSEAQQELQDLEELIVDLDSHIAFQDAELKAARNDLLAIKHRSESTDAKSPLDGLANSLVQHLGLGNAEAAGAAASVVGKCLDEVARLRMRVSEMGSEVQELQGMLDERNEALSQLESGLAVARDEFDRRLAAQQQASDEAMEQLKKMQPKVLVPSNNDEDGEASDSHKDEEWHKLIVRCQKKDEYIADLEKHLVFYKSKAKQMQAQLQQLIRSSTEQQEQSEDGSSDAERERQLQRRIQQLEDANDALMKDLATAKVYLRASQTRGSDARSSGEHAGAKVVRVSRSELRELAAPPAPPLQASDLRSVVAPSLAPTQLEHEHVHKVYDLIAPHFSHTRHHPWPQVTEFLDKLEPDALVADVGCGNGKYLNVNPSLCMIGVDRSIPLMHAGAPSASNLLGCDALKVPLRTGAFDAALSIAVLHHISTEERRVALISELARMVRIGGEVLIVAWAFEQDERSKRRFEKQDVMVEWKLQQKYAKEEEKEDSASGSHGKVDREKRWVVYERYCHVYRSGELEALVAQVHGLEVVSVEYSRSNWCLRLKRVAT</sequence>
<dbReference type="GO" id="GO:0032259">
    <property type="term" value="P:methylation"/>
    <property type="evidence" value="ECO:0007669"/>
    <property type="project" value="UniProtKB-KW"/>
</dbReference>
<dbReference type="Gene3D" id="3.40.50.150">
    <property type="entry name" value="Vaccinia Virus protein VP39"/>
    <property type="match status" value="1"/>
</dbReference>
<organism evidence="14 15">
    <name type="scientific">Phytophthora infestans</name>
    <name type="common">Potato late blight agent</name>
    <name type="synonym">Botrytis infestans</name>
    <dbReference type="NCBI Taxonomy" id="4787"/>
    <lineage>
        <taxon>Eukaryota</taxon>
        <taxon>Sar</taxon>
        <taxon>Stramenopiles</taxon>
        <taxon>Oomycota</taxon>
        <taxon>Peronosporomycetes</taxon>
        <taxon>Peronosporales</taxon>
        <taxon>Peronosporaceae</taxon>
        <taxon>Phytophthora</taxon>
    </lineage>
</organism>
<dbReference type="SUPFAM" id="SSF53335">
    <property type="entry name" value="S-adenosyl-L-methionine-dependent methyltransferases"/>
    <property type="match status" value="1"/>
</dbReference>
<feature type="coiled-coil region" evidence="11">
    <location>
        <begin position="725"/>
        <end position="798"/>
    </location>
</feature>
<dbReference type="SMART" id="SM00129">
    <property type="entry name" value="KISc"/>
    <property type="match status" value="1"/>
</dbReference>
<dbReference type="InterPro" id="IPR027417">
    <property type="entry name" value="P-loop_NTPase"/>
</dbReference>
<comment type="caution">
    <text evidence="14">The sequence shown here is derived from an EMBL/GenBank/DDBJ whole genome shotgun (WGS) entry which is preliminary data.</text>
</comment>
<keyword evidence="7 10" id="KW-0505">Motor protein</keyword>
<feature type="region of interest" description="Disordered" evidence="12">
    <location>
        <begin position="413"/>
        <end position="447"/>
    </location>
</feature>
<keyword evidence="15" id="KW-1185">Reference proteome</keyword>
<keyword evidence="6 11" id="KW-0175">Coiled coil</keyword>
<dbReference type="PANTHER" id="PTHR47969">
    <property type="entry name" value="CHROMOSOME-ASSOCIATED KINESIN KIF4A-RELATED"/>
    <property type="match status" value="1"/>
</dbReference>
<dbReference type="Proteomes" id="UP000602510">
    <property type="component" value="Unassembled WGS sequence"/>
</dbReference>
<evidence type="ECO:0000256" key="4">
    <source>
        <dbReference type="ARBA" id="ARBA00022741"/>
    </source>
</evidence>
<feature type="region of interest" description="Disordered" evidence="12">
    <location>
        <begin position="1095"/>
        <end position="1131"/>
    </location>
</feature>
<dbReference type="GO" id="GO:0051231">
    <property type="term" value="P:spindle elongation"/>
    <property type="evidence" value="ECO:0007669"/>
    <property type="project" value="TreeGrafter"/>
</dbReference>
<feature type="region of interest" description="Disordered" evidence="12">
    <location>
        <begin position="526"/>
        <end position="552"/>
    </location>
</feature>
<dbReference type="PROSITE" id="PS50067">
    <property type="entry name" value="KINESIN_MOTOR_2"/>
    <property type="match status" value="1"/>
</dbReference>
<dbReference type="PROSITE" id="PS00411">
    <property type="entry name" value="KINESIN_MOTOR_1"/>
    <property type="match status" value="1"/>
</dbReference>
<dbReference type="SUPFAM" id="SSF52540">
    <property type="entry name" value="P-loop containing nucleoside triphosphate hydrolases"/>
    <property type="match status" value="1"/>
</dbReference>
<dbReference type="FunFam" id="3.40.850.10:FF:000019">
    <property type="entry name" value="Kinesin-like protein KIN-5D"/>
    <property type="match status" value="1"/>
</dbReference>
<feature type="region of interest" description="Disordered" evidence="12">
    <location>
        <begin position="808"/>
        <end position="843"/>
    </location>
</feature>
<feature type="compositionally biased region" description="Low complexity" evidence="12">
    <location>
        <begin position="707"/>
        <end position="725"/>
    </location>
</feature>
<dbReference type="EMBL" id="WSZM01000184">
    <property type="protein sequence ID" value="KAF4038946.1"/>
    <property type="molecule type" value="Genomic_DNA"/>
</dbReference>
<evidence type="ECO:0000256" key="3">
    <source>
        <dbReference type="ARBA" id="ARBA00022701"/>
    </source>
</evidence>
<evidence type="ECO:0000256" key="12">
    <source>
        <dbReference type="SAM" id="MobiDB-lite"/>
    </source>
</evidence>
<dbReference type="PANTHER" id="PTHR47969:SF15">
    <property type="entry name" value="CHROMOSOME-ASSOCIATED KINESIN KIF4A-RELATED"/>
    <property type="match status" value="1"/>
</dbReference>
<evidence type="ECO:0000256" key="1">
    <source>
        <dbReference type="ARBA" id="ARBA00004245"/>
    </source>
</evidence>